<reference evidence="3 4" key="1">
    <citation type="submission" date="2018-02" db="EMBL/GenBank/DDBJ databases">
        <title>The genomes of Aspergillus section Nigri reveals drivers in fungal speciation.</title>
        <authorList>
            <consortium name="DOE Joint Genome Institute"/>
            <person name="Vesth T.C."/>
            <person name="Nybo J."/>
            <person name="Theobald S."/>
            <person name="Brandl J."/>
            <person name="Frisvad J.C."/>
            <person name="Nielsen K.F."/>
            <person name="Lyhne E.K."/>
            <person name="Kogle M.E."/>
            <person name="Kuo A."/>
            <person name="Riley R."/>
            <person name="Clum A."/>
            <person name="Nolan M."/>
            <person name="Lipzen A."/>
            <person name="Salamov A."/>
            <person name="Henrissat B."/>
            <person name="Wiebenga A."/>
            <person name="De vries R.P."/>
            <person name="Grigoriev I.V."/>
            <person name="Mortensen U.H."/>
            <person name="Andersen M.R."/>
            <person name="Baker S.E."/>
        </authorList>
    </citation>
    <scope>NUCLEOTIDE SEQUENCE [LARGE SCALE GENOMIC DNA]</scope>
    <source>
        <strain evidence="3 4">CBS 121057</strain>
    </source>
</reference>
<evidence type="ECO:0000313" key="3">
    <source>
        <dbReference type="EMBL" id="PYI10833.1"/>
    </source>
</evidence>
<dbReference type="VEuPathDB" id="FungiDB:BO78DRAFT_183494"/>
<dbReference type="EMBL" id="KZ826320">
    <property type="protein sequence ID" value="PYI10833.1"/>
    <property type="molecule type" value="Genomic_DNA"/>
</dbReference>
<evidence type="ECO:0000256" key="1">
    <source>
        <dbReference type="SAM" id="MobiDB-lite"/>
    </source>
</evidence>
<feature type="signal peptide" evidence="2">
    <location>
        <begin position="1"/>
        <end position="21"/>
    </location>
</feature>
<organism evidence="3 4">
    <name type="scientific">Aspergillus sclerotiicarbonarius (strain CBS 121057 / IBT 28362)</name>
    <dbReference type="NCBI Taxonomy" id="1448318"/>
    <lineage>
        <taxon>Eukaryota</taxon>
        <taxon>Fungi</taxon>
        <taxon>Dikarya</taxon>
        <taxon>Ascomycota</taxon>
        <taxon>Pezizomycotina</taxon>
        <taxon>Eurotiomycetes</taxon>
        <taxon>Eurotiomycetidae</taxon>
        <taxon>Eurotiales</taxon>
        <taxon>Aspergillaceae</taxon>
        <taxon>Aspergillus</taxon>
        <taxon>Aspergillus subgen. Circumdati</taxon>
    </lineage>
</organism>
<proteinExistence type="predicted"/>
<evidence type="ECO:0000256" key="2">
    <source>
        <dbReference type="SAM" id="SignalP"/>
    </source>
</evidence>
<dbReference type="Proteomes" id="UP000248423">
    <property type="component" value="Unassembled WGS sequence"/>
</dbReference>
<feature type="chain" id="PRO_5016462969" description="Secreted protein" evidence="2">
    <location>
        <begin position="22"/>
        <end position="133"/>
    </location>
</feature>
<protein>
    <recommendedName>
        <fullName evidence="5">Secreted protein</fullName>
    </recommendedName>
</protein>
<feature type="region of interest" description="Disordered" evidence="1">
    <location>
        <begin position="108"/>
        <end position="133"/>
    </location>
</feature>
<sequence length="133" mass="14941">MSSGSMAITLLVSFCSQLASGVCSWVGQISVYPKSKVYSKATVKGVRCKQTGEKGTIVGSRRRKGKKKGKSRHPRKRARYKTSTPPSRSLAQIEESCQNMYKQSLLQRSTANPCPQTPYMHSRNQTERPERMR</sequence>
<dbReference type="AlphaFoldDB" id="A0A319FMN5"/>
<gene>
    <name evidence="3" type="ORF">BO78DRAFT_183494</name>
</gene>
<keyword evidence="2" id="KW-0732">Signal</keyword>
<feature type="compositionally biased region" description="Basic and acidic residues" evidence="1">
    <location>
        <begin position="124"/>
        <end position="133"/>
    </location>
</feature>
<feature type="region of interest" description="Disordered" evidence="1">
    <location>
        <begin position="50"/>
        <end position="90"/>
    </location>
</feature>
<name>A0A319FMN5_ASPSB</name>
<keyword evidence="4" id="KW-1185">Reference proteome</keyword>
<evidence type="ECO:0008006" key="5">
    <source>
        <dbReference type="Google" id="ProtNLM"/>
    </source>
</evidence>
<feature type="compositionally biased region" description="Polar residues" evidence="1">
    <location>
        <begin position="81"/>
        <end position="90"/>
    </location>
</feature>
<evidence type="ECO:0000313" key="4">
    <source>
        <dbReference type="Proteomes" id="UP000248423"/>
    </source>
</evidence>
<accession>A0A319FMN5</accession>
<feature type="compositionally biased region" description="Basic residues" evidence="1">
    <location>
        <begin position="60"/>
        <end position="80"/>
    </location>
</feature>